<dbReference type="Proteomes" id="UP000197768">
    <property type="component" value="Unassembled WGS sequence"/>
</dbReference>
<organism evidence="2 3">
    <name type="scientific">Flavobacterium davisii</name>
    <dbReference type="NCBI Taxonomy" id="2906077"/>
    <lineage>
        <taxon>Bacteria</taxon>
        <taxon>Pseudomonadati</taxon>
        <taxon>Bacteroidota</taxon>
        <taxon>Flavobacteriia</taxon>
        <taxon>Flavobacteriales</taxon>
        <taxon>Flavobacteriaceae</taxon>
        <taxon>Flavobacterium</taxon>
    </lineage>
</organism>
<dbReference type="AlphaFoldDB" id="A0A246GJ07"/>
<evidence type="ECO:0000313" key="2">
    <source>
        <dbReference type="EMBL" id="OWP84092.1"/>
    </source>
</evidence>
<evidence type="ECO:0000313" key="3">
    <source>
        <dbReference type="Proteomes" id="UP000197768"/>
    </source>
</evidence>
<protein>
    <submittedName>
        <fullName evidence="2">Uncharacterized protein</fullName>
    </submittedName>
</protein>
<feature type="chain" id="PRO_5013235875" evidence="1">
    <location>
        <begin position="19"/>
        <end position="298"/>
    </location>
</feature>
<dbReference type="EMBL" id="MTCZ01000055">
    <property type="protein sequence ID" value="OWP84092.1"/>
    <property type="molecule type" value="Genomic_DNA"/>
</dbReference>
<gene>
    <name evidence="2" type="ORF">BWK59_07140</name>
</gene>
<keyword evidence="1" id="KW-0732">Signal</keyword>
<evidence type="ECO:0000256" key="1">
    <source>
        <dbReference type="SAM" id="SignalP"/>
    </source>
</evidence>
<sequence length="298" mass="34434">MRNKFLFLSLFVINLSFAQFTAKEYDSEEFNKFKASKTYVVLTGDEKFDTELTKSMSNTWKTTPYSIISSKEFETKIADKTASFICLLGSTDRLVKTYHYLALINGGKKTISRYEYKDLIAYAPINFFINENNLTDCSFRVRNMIESMVLSIELVQKNDIKGSTLSIAKGLQKIYLKRSPKIKERTLLICEESINKKILTGSGLQPIGIDYLLTKDINKDDIAGLYPFKYEICSKEKIEKVIKEKDKDYYYLQPTITLNKSIFVFDPENGEVVYFDYSIQGLNFNKRNLKDLVKAINN</sequence>
<accession>A0A246GJ07</accession>
<proteinExistence type="predicted"/>
<dbReference type="RefSeq" id="WP_088392449.1">
    <property type="nucleotide sequence ID" value="NZ_MTCZ01000055.1"/>
</dbReference>
<reference evidence="2 3" key="1">
    <citation type="journal article" date="2017" name="Infect. Genet. Evol.">
        <title>Comparative genome analysis of fish pathogen Flavobacterium columnare reveals extensive sequence diversity within the species.</title>
        <authorList>
            <person name="Kayansamruaj P."/>
            <person name="Dong H.T."/>
            <person name="Hirono I."/>
            <person name="Kondo H."/>
            <person name="Senapin S."/>
            <person name="Rodkhum C."/>
        </authorList>
    </citation>
    <scope>NUCLEOTIDE SEQUENCE [LARGE SCALE GENOMIC DNA]</scope>
    <source>
        <strain evidence="2 3">1215</strain>
    </source>
</reference>
<comment type="caution">
    <text evidence="2">The sequence shown here is derived from an EMBL/GenBank/DDBJ whole genome shotgun (WGS) entry which is preliminary data.</text>
</comment>
<name>A0A246GJ07_9FLAO</name>
<feature type="signal peptide" evidence="1">
    <location>
        <begin position="1"/>
        <end position="18"/>
    </location>
</feature>